<dbReference type="PANTHER" id="PTHR11067:SF9">
    <property type="entry name" value="INOSINE TRIPHOSPHATE PYROPHOSPHATASE"/>
    <property type="match status" value="1"/>
</dbReference>
<evidence type="ECO:0000256" key="8">
    <source>
        <dbReference type="ARBA" id="ARBA00022723"/>
    </source>
</evidence>
<evidence type="ECO:0000313" key="19">
    <source>
        <dbReference type="EMBL" id="OJG83850.1"/>
    </source>
</evidence>
<evidence type="ECO:0000256" key="10">
    <source>
        <dbReference type="ARBA" id="ARBA00022801"/>
    </source>
</evidence>
<dbReference type="RefSeq" id="WP_071854336.1">
    <property type="nucleotide sequence ID" value="NZ_JXLB01000001.1"/>
</dbReference>
<dbReference type="NCBIfam" id="TIGR01966">
    <property type="entry name" value="RNasePH"/>
    <property type="match status" value="1"/>
</dbReference>
<keyword evidence="4" id="KW-0694">RNA-binding</keyword>
<dbReference type="GO" id="GO:0000166">
    <property type="term" value="F:nucleotide binding"/>
    <property type="evidence" value="ECO:0007669"/>
    <property type="project" value="UniProtKB-KW"/>
</dbReference>
<evidence type="ECO:0000256" key="3">
    <source>
        <dbReference type="ARBA" id="ARBA00022552"/>
    </source>
</evidence>
<dbReference type="PANTHER" id="PTHR11067">
    <property type="entry name" value="INOSINE TRIPHOSPHATE PYROPHOSPHATASE/HAM1 PROTEIN"/>
    <property type="match status" value="1"/>
</dbReference>
<dbReference type="InterPro" id="IPR036345">
    <property type="entry name" value="ExoRNase_PH_dom2_sf"/>
</dbReference>
<comment type="similarity">
    <text evidence="1 15 16">Belongs to the HAM1 NTPase family.</text>
</comment>
<feature type="binding site" evidence="15">
    <location>
        <position position="283"/>
    </location>
    <ligand>
        <name>Mg(2+)</name>
        <dbReference type="ChEBI" id="CHEBI:18420"/>
    </ligand>
</feature>
<comment type="catalytic activity">
    <reaction evidence="13 15">
        <text>dITP + H2O = dIMP + diphosphate + H(+)</text>
        <dbReference type="Rhea" id="RHEA:28342"/>
        <dbReference type="ChEBI" id="CHEBI:15377"/>
        <dbReference type="ChEBI" id="CHEBI:15378"/>
        <dbReference type="ChEBI" id="CHEBI:33019"/>
        <dbReference type="ChEBI" id="CHEBI:61194"/>
        <dbReference type="ChEBI" id="CHEBI:61382"/>
        <dbReference type="EC" id="3.6.1.66"/>
    </reaction>
</comment>
<feature type="binding site" evidence="15">
    <location>
        <position position="313"/>
    </location>
    <ligand>
        <name>substrate</name>
    </ligand>
</feature>
<evidence type="ECO:0000313" key="20">
    <source>
        <dbReference type="Proteomes" id="UP000182152"/>
    </source>
</evidence>
<evidence type="ECO:0000259" key="17">
    <source>
        <dbReference type="Pfam" id="PF01138"/>
    </source>
</evidence>
<dbReference type="GO" id="GO:0035870">
    <property type="term" value="F:dITP diphosphatase activity"/>
    <property type="evidence" value="ECO:0007669"/>
    <property type="project" value="UniProtKB-UniRule"/>
</dbReference>
<dbReference type="InterPro" id="IPR002381">
    <property type="entry name" value="RNase_PH_bac-type"/>
</dbReference>
<evidence type="ECO:0000256" key="5">
    <source>
        <dbReference type="ARBA" id="ARBA00022679"/>
    </source>
</evidence>
<comment type="function">
    <text evidence="15">Pyrophosphatase that catalyzes the hydrolysis of nucleoside triphosphates to their monophosphate derivatives, with a high preference for the non-canonical purine nucleotides XTP (xanthosine triphosphate), dITP (deoxyinosine triphosphate) and ITP. Seems to function as a house-cleaning enzyme that removes non-canonical purine nucleotides from the nucleotide pool, thus preventing their incorporation into DNA/RNA and avoiding chromosomal lesions.</text>
</comment>
<dbReference type="InterPro" id="IPR020922">
    <property type="entry name" value="dITP/XTP_pyrophosphatase"/>
</dbReference>
<organism evidence="19 20">
    <name type="scientific">Enterococcus ratti</name>
    <dbReference type="NCBI Taxonomy" id="150033"/>
    <lineage>
        <taxon>Bacteria</taxon>
        <taxon>Bacillati</taxon>
        <taxon>Bacillota</taxon>
        <taxon>Bacilli</taxon>
        <taxon>Lactobacillales</taxon>
        <taxon>Enterococcaceae</taxon>
        <taxon>Enterococcus</taxon>
    </lineage>
</organism>
<dbReference type="Gene3D" id="3.30.230.70">
    <property type="entry name" value="GHMP Kinase, N-terminal domain"/>
    <property type="match status" value="1"/>
</dbReference>
<keyword evidence="3" id="KW-0698">rRNA processing</keyword>
<feature type="active site" description="Proton acceptor" evidence="15">
    <location>
        <position position="312"/>
    </location>
</feature>
<feature type="domain" description="Exoribonuclease phosphorolytic" evidence="17">
    <location>
        <begin position="10"/>
        <end position="135"/>
    </location>
</feature>
<dbReference type="Proteomes" id="UP000182152">
    <property type="component" value="Unassembled WGS sequence"/>
</dbReference>
<feature type="binding site" evidence="15">
    <location>
        <position position="312"/>
    </location>
    <ligand>
        <name>Mg(2+)</name>
        <dbReference type="ChEBI" id="CHEBI:18420"/>
    </ligand>
</feature>
<evidence type="ECO:0000256" key="4">
    <source>
        <dbReference type="ARBA" id="ARBA00022555"/>
    </source>
</evidence>
<feature type="binding site" evidence="15">
    <location>
        <begin position="423"/>
        <end position="424"/>
    </location>
    <ligand>
        <name>substrate</name>
    </ligand>
</feature>
<dbReference type="InterPro" id="IPR001247">
    <property type="entry name" value="ExoRNase_PH_dom1"/>
</dbReference>
<keyword evidence="9 15" id="KW-0547">Nucleotide-binding</keyword>
<dbReference type="GO" id="GO:0036222">
    <property type="term" value="F:XTP diphosphatase activity"/>
    <property type="evidence" value="ECO:0007669"/>
    <property type="project" value="UniProtKB-UniRule"/>
</dbReference>
<evidence type="ECO:0000256" key="6">
    <source>
        <dbReference type="ARBA" id="ARBA00022694"/>
    </source>
</evidence>
<dbReference type="NCBIfam" id="NF011397">
    <property type="entry name" value="PRK14822.1"/>
    <property type="match status" value="1"/>
</dbReference>
<keyword evidence="12 15" id="KW-0546">Nucleotide metabolism</keyword>
<feature type="binding site" evidence="15">
    <location>
        <position position="418"/>
    </location>
    <ligand>
        <name>substrate</name>
    </ligand>
</feature>
<comment type="catalytic activity">
    <reaction evidence="14 15">
        <text>XTP + H2O = XMP + diphosphate + H(+)</text>
        <dbReference type="Rhea" id="RHEA:28610"/>
        <dbReference type="ChEBI" id="CHEBI:15377"/>
        <dbReference type="ChEBI" id="CHEBI:15378"/>
        <dbReference type="ChEBI" id="CHEBI:33019"/>
        <dbReference type="ChEBI" id="CHEBI:57464"/>
        <dbReference type="ChEBI" id="CHEBI:61314"/>
        <dbReference type="EC" id="3.6.1.66"/>
    </reaction>
</comment>
<dbReference type="InterPro" id="IPR027408">
    <property type="entry name" value="PNPase/RNase_PH_dom_sf"/>
</dbReference>
<feature type="domain" description="Exoribonuclease phosphorolytic" evidence="18">
    <location>
        <begin position="153"/>
        <end position="218"/>
    </location>
</feature>
<dbReference type="PROSITE" id="PS01277">
    <property type="entry name" value="RIBONUCLEASE_PH"/>
    <property type="match status" value="1"/>
</dbReference>
<dbReference type="AlphaFoldDB" id="A0A1L8WS57"/>
<dbReference type="CDD" id="cd00515">
    <property type="entry name" value="HAM1"/>
    <property type="match status" value="1"/>
</dbReference>
<dbReference type="EMBL" id="JXLB01000001">
    <property type="protein sequence ID" value="OJG83850.1"/>
    <property type="molecule type" value="Genomic_DNA"/>
</dbReference>
<dbReference type="STRING" id="150033.RV14_GL000027"/>
<feature type="binding site" evidence="15">
    <location>
        <begin position="395"/>
        <end position="398"/>
    </location>
    <ligand>
        <name>substrate</name>
    </ligand>
</feature>
<keyword evidence="4" id="KW-0820">tRNA-binding</keyword>
<evidence type="ECO:0000256" key="11">
    <source>
        <dbReference type="ARBA" id="ARBA00022842"/>
    </source>
</evidence>
<comment type="catalytic activity">
    <reaction evidence="15">
        <text>ITP + H2O = IMP + diphosphate + H(+)</text>
        <dbReference type="Rhea" id="RHEA:29399"/>
        <dbReference type="ChEBI" id="CHEBI:15377"/>
        <dbReference type="ChEBI" id="CHEBI:15378"/>
        <dbReference type="ChEBI" id="CHEBI:33019"/>
        <dbReference type="ChEBI" id="CHEBI:58053"/>
        <dbReference type="ChEBI" id="CHEBI:61402"/>
        <dbReference type="EC" id="3.6.1.66"/>
    </reaction>
</comment>
<dbReference type="GO" id="GO:0036220">
    <property type="term" value="F:ITP diphosphatase activity"/>
    <property type="evidence" value="ECO:0007669"/>
    <property type="project" value="UniProtKB-UniRule"/>
</dbReference>
<evidence type="ECO:0000256" key="2">
    <source>
        <dbReference type="ARBA" id="ARBA00011738"/>
    </source>
</evidence>
<dbReference type="FunFam" id="3.90.950.10:FF:000001">
    <property type="entry name" value="dITP/XTP pyrophosphatase"/>
    <property type="match status" value="1"/>
</dbReference>
<keyword evidence="10 15" id="KW-0378">Hydrolase</keyword>
<evidence type="ECO:0000259" key="18">
    <source>
        <dbReference type="Pfam" id="PF03725"/>
    </source>
</evidence>
<gene>
    <name evidence="19" type="ORF">RV14_GL000027</name>
</gene>
<proteinExistence type="inferred from homology"/>
<dbReference type="SUPFAM" id="SSF52972">
    <property type="entry name" value="ITPase-like"/>
    <property type="match status" value="1"/>
</dbReference>
<evidence type="ECO:0000256" key="14">
    <source>
        <dbReference type="ARBA" id="ARBA00052017"/>
    </source>
</evidence>
<comment type="cofactor">
    <cofactor evidence="15">
        <name>Mg(2+)</name>
        <dbReference type="ChEBI" id="CHEBI:18420"/>
    </cofactor>
    <text evidence="15">Binds 1 Mg(2+) ion per subunit.</text>
</comment>
<dbReference type="NCBIfam" id="NF002698">
    <property type="entry name" value="PRK02491.1"/>
    <property type="match status" value="1"/>
</dbReference>
<evidence type="ECO:0000256" key="7">
    <source>
        <dbReference type="ARBA" id="ARBA00022695"/>
    </source>
</evidence>
<dbReference type="SUPFAM" id="SSF54211">
    <property type="entry name" value="Ribosomal protein S5 domain 2-like"/>
    <property type="match status" value="1"/>
</dbReference>
<dbReference type="GO" id="GO:0009117">
    <property type="term" value="P:nucleotide metabolic process"/>
    <property type="evidence" value="ECO:0007669"/>
    <property type="project" value="UniProtKB-KW"/>
</dbReference>
<dbReference type="Pfam" id="PF01725">
    <property type="entry name" value="Ham1p_like"/>
    <property type="match status" value="1"/>
</dbReference>
<name>A0A1L8WS57_9ENTE</name>
<dbReference type="HAMAP" id="MF_01405">
    <property type="entry name" value="Non_canon_purine_NTPase"/>
    <property type="match status" value="1"/>
</dbReference>
<dbReference type="Gene3D" id="3.90.950.10">
    <property type="match status" value="1"/>
</dbReference>
<dbReference type="SUPFAM" id="SSF55666">
    <property type="entry name" value="Ribonuclease PH domain 2-like"/>
    <property type="match status" value="1"/>
</dbReference>
<dbReference type="OrthoDB" id="9807456at2"/>
<evidence type="ECO:0000256" key="12">
    <source>
        <dbReference type="ARBA" id="ARBA00023080"/>
    </source>
</evidence>
<evidence type="ECO:0000256" key="16">
    <source>
        <dbReference type="RuleBase" id="RU003781"/>
    </source>
</evidence>
<dbReference type="GO" id="GO:0017111">
    <property type="term" value="F:ribonucleoside triphosphate phosphatase activity"/>
    <property type="evidence" value="ECO:0007669"/>
    <property type="project" value="InterPro"/>
</dbReference>
<sequence length="443" mass="49190">MRHDGRNPQQLRKVTLQTNVFHYPEGSVVIRFGNTIVSCSVTIEAEVPSFLQGTGTGELIAQYHMFPRATRKRNMETPVEDTMIIQHLIERSLRAVVDLEKLGERSIVMDCDVLQADGGLQAASITGAFVALRLAVDTLLQKKVLQEDPINEPVVSVNVGLFPEGVYVDLDEKEEKFALAKMNLVMTESGKFIEIQGRGVGSTFDGEQLNEMLFYGKSAMEQLILEQKSVMFKPLQQERGEPLKTIIIATRNTGKAQEFKTMFGRAGYEVKTLADYPELPDVEETGSTFEENARLKAETIAYLLNQPVLADDSGLKVDALGGMPGIYSARFAGEHKSDAGNNAKLLYELTDVPDEKRTAQFHCTLVFAASGKESLVVEAQWSGRIGRIPKGENGFGYDPLFIPNDSTKTAAEMSSEEKNKMSHRGQAMAKLSQKWQKWLEGER</sequence>
<keyword evidence="7" id="KW-0548">Nucleotidyltransferase</keyword>
<dbReference type="Pfam" id="PF01138">
    <property type="entry name" value="RNase_PH"/>
    <property type="match status" value="1"/>
</dbReference>
<dbReference type="GO" id="GO:0005829">
    <property type="term" value="C:cytosol"/>
    <property type="evidence" value="ECO:0007669"/>
    <property type="project" value="TreeGrafter"/>
</dbReference>
<dbReference type="GO" id="GO:0009146">
    <property type="term" value="P:purine nucleoside triphosphate catabolic process"/>
    <property type="evidence" value="ECO:0007669"/>
    <property type="project" value="UniProtKB-UniRule"/>
</dbReference>
<evidence type="ECO:0000256" key="13">
    <source>
        <dbReference type="ARBA" id="ARBA00051875"/>
    </source>
</evidence>
<dbReference type="InterPro" id="IPR002637">
    <property type="entry name" value="RdgB/HAM1"/>
</dbReference>
<protein>
    <recommendedName>
        <fullName evidence="15">dITP/XTP pyrophosphatase</fullName>
        <ecNumber evidence="15">3.6.1.66</ecNumber>
    </recommendedName>
    <alternativeName>
        <fullName evidence="15">Non-canonical purine NTP pyrophosphatase</fullName>
    </alternativeName>
    <alternativeName>
        <fullName evidence="15">Non-standard purine NTP pyrophosphatase</fullName>
    </alternativeName>
    <alternativeName>
        <fullName evidence="15">Nucleoside-triphosphate diphosphatase</fullName>
    </alternativeName>
    <alternativeName>
        <fullName evidence="15">Nucleoside-triphosphate pyrophosphatase</fullName>
        <shortName evidence="15">NTPase</shortName>
    </alternativeName>
</protein>
<dbReference type="InterPro" id="IPR029001">
    <property type="entry name" value="ITPase-like_fam"/>
</dbReference>
<comment type="subunit">
    <text evidence="2 15">Homodimer.</text>
</comment>
<dbReference type="InterPro" id="IPR018336">
    <property type="entry name" value="RNase_PH_CS"/>
</dbReference>
<keyword evidence="6" id="KW-0819">tRNA processing</keyword>
<keyword evidence="8 15" id="KW-0479">Metal-binding</keyword>
<keyword evidence="11 15" id="KW-0460">Magnesium</keyword>
<dbReference type="NCBIfam" id="TIGR00042">
    <property type="entry name" value="RdgB/HAM1 family non-canonical purine NTP pyrophosphatase"/>
    <property type="match status" value="1"/>
</dbReference>
<dbReference type="GO" id="GO:0000049">
    <property type="term" value="F:tRNA binding"/>
    <property type="evidence" value="ECO:0007669"/>
    <property type="project" value="UniProtKB-KW"/>
</dbReference>
<comment type="caution">
    <text evidence="19">The sequence shown here is derived from an EMBL/GenBank/DDBJ whole genome shotgun (WGS) entry which is preliminary data.</text>
</comment>
<dbReference type="GO" id="GO:0046872">
    <property type="term" value="F:metal ion binding"/>
    <property type="evidence" value="ECO:0007669"/>
    <property type="project" value="UniProtKB-KW"/>
</dbReference>
<evidence type="ECO:0000256" key="15">
    <source>
        <dbReference type="HAMAP-Rule" id="MF_01405"/>
    </source>
</evidence>
<reference evidence="19 20" key="1">
    <citation type="submission" date="2014-12" db="EMBL/GenBank/DDBJ databases">
        <title>Draft genome sequences of 29 type strains of Enterococci.</title>
        <authorList>
            <person name="Zhong Z."/>
            <person name="Sun Z."/>
            <person name="Liu W."/>
            <person name="Zhang W."/>
            <person name="Zhang H."/>
        </authorList>
    </citation>
    <scope>NUCLEOTIDE SEQUENCE [LARGE SCALE GENOMIC DNA]</scope>
    <source>
        <strain evidence="19 20">DSM 15687</strain>
    </source>
</reference>
<evidence type="ECO:0000256" key="1">
    <source>
        <dbReference type="ARBA" id="ARBA00008023"/>
    </source>
</evidence>
<dbReference type="Pfam" id="PF03725">
    <property type="entry name" value="RNase_PH_C"/>
    <property type="match status" value="1"/>
</dbReference>
<feature type="binding site" evidence="15">
    <location>
        <begin position="250"/>
        <end position="255"/>
    </location>
    <ligand>
        <name>substrate</name>
    </ligand>
</feature>
<dbReference type="EC" id="3.6.1.66" evidence="15"/>
<dbReference type="InterPro" id="IPR020568">
    <property type="entry name" value="Ribosomal_Su5_D2-typ_SF"/>
</dbReference>
<accession>A0A1L8WS57</accession>
<dbReference type="InterPro" id="IPR015847">
    <property type="entry name" value="ExoRNase_PH_dom2"/>
</dbReference>
<dbReference type="GO" id="GO:0008033">
    <property type="term" value="P:tRNA processing"/>
    <property type="evidence" value="ECO:0007669"/>
    <property type="project" value="UniProtKB-KW"/>
</dbReference>
<keyword evidence="5" id="KW-0808">Transferase</keyword>
<evidence type="ECO:0000256" key="9">
    <source>
        <dbReference type="ARBA" id="ARBA00022741"/>
    </source>
</evidence>
<dbReference type="GO" id="GO:0009022">
    <property type="term" value="F:tRNA nucleotidyltransferase activity"/>
    <property type="evidence" value="ECO:0007669"/>
    <property type="project" value="InterPro"/>
</dbReference>
<dbReference type="GO" id="GO:0006364">
    <property type="term" value="P:rRNA processing"/>
    <property type="evidence" value="ECO:0007669"/>
    <property type="project" value="UniProtKB-KW"/>
</dbReference>
<keyword evidence="20" id="KW-1185">Reference proteome</keyword>